<evidence type="ECO:0000313" key="1">
    <source>
        <dbReference type="EMBL" id="EEY14370.1"/>
    </source>
</evidence>
<name>C9S631_VERA1</name>
<gene>
    <name evidence="1" type="ORF">VDBG_00477</name>
</gene>
<dbReference type="HOGENOM" id="CLU_3360026_0_0_1"/>
<organism evidence="2">
    <name type="scientific">Verticillium alfalfae (strain VaMs.102 / ATCC MYA-4576 / FGSC 10136)</name>
    <name type="common">Verticillium wilt of alfalfa</name>
    <name type="synonym">Verticillium albo-atrum</name>
    <dbReference type="NCBI Taxonomy" id="526221"/>
    <lineage>
        <taxon>Eukaryota</taxon>
        <taxon>Fungi</taxon>
        <taxon>Dikarya</taxon>
        <taxon>Ascomycota</taxon>
        <taxon>Pezizomycotina</taxon>
        <taxon>Sordariomycetes</taxon>
        <taxon>Hypocreomycetidae</taxon>
        <taxon>Glomerellales</taxon>
        <taxon>Plectosphaerellaceae</taxon>
        <taxon>Verticillium</taxon>
    </lineage>
</organism>
<dbReference type="Proteomes" id="UP000008698">
    <property type="component" value="Unassembled WGS sequence"/>
</dbReference>
<sequence length="36" mass="3856">MAGEDEEVPVGVYRLRYFGHAKGLGGKIVEFEGTSG</sequence>
<dbReference type="InterPro" id="IPR038445">
    <property type="entry name" value="NCDase_C_sf"/>
</dbReference>
<proteinExistence type="predicted"/>
<dbReference type="KEGG" id="val:VDBG_00477"/>
<dbReference type="AlphaFoldDB" id="C9S631"/>
<evidence type="ECO:0000313" key="2">
    <source>
        <dbReference type="Proteomes" id="UP000008698"/>
    </source>
</evidence>
<protein>
    <submittedName>
        <fullName evidence="1">Uncharacterized protein</fullName>
    </submittedName>
</protein>
<reference evidence="2" key="1">
    <citation type="journal article" date="2011" name="PLoS Pathog.">
        <title>Comparative genomics yields insights into niche adaptation of plant vascular wilt pathogens.</title>
        <authorList>
            <person name="Klosterman S.J."/>
            <person name="Subbarao K.V."/>
            <person name="Kang S."/>
            <person name="Veronese P."/>
            <person name="Gold S.E."/>
            <person name="Thomma B.P.H.J."/>
            <person name="Chen Z."/>
            <person name="Henrissat B."/>
            <person name="Lee Y.-H."/>
            <person name="Park J."/>
            <person name="Garcia-Pedrajas M.D."/>
            <person name="Barbara D.J."/>
            <person name="Anchieta A."/>
            <person name="de Jonge R."/>
            <person name="Santhanam P."/>
            <person name="Maruthachalam K."/>
            <person name="Atallah Z."/>
            <person name="Amyotte S.G."/>
            <person name="Paz Z."/>
            <person name="Inderbitzin P."/>
            <person name="Hayes R.J."/>
            <person name="Heiman D.I."/>
            <person name="Young S."/>
            <person name="Zeng Q."/>
            <person name="Engels R."/>
            <person name="Galagan J."/>
            <person name="Cuomo C.A."/>
            <person name="Dobinson K.F."/>
            <person name="Ma L.-J."/>
        </authorList>
    </citation>
    <scope>NUCLEOTIDE SEQUENCE [LARGE SCALE GENOMIC DNA]</scope>
    <source>
        <strain evidence="2">VaMs.102 / ATCC MYA-4576 / FGSC 10136</strain>
    </source>
</reference>
<keyword evidence="2" id="KW-1185">Reference proteome</keyword>
<dbReference type="GeneID" id="9529069"/>
<accession>C9S631</accession>
<dbReference type="RefSeq" id="XP_003008796.1">
    <property type="nucleotide sequence ID" value="XM_003008750.1"/>
</dbReference>
<dbReference type="Gene3D" id="2.60.40.2300">
    <property type="entry name" value="Neutral/alkaline non-lysosomal ceramidase, C-terminal domain"/>
    <property type="match status" value="1"/>
</dbReference>
<dbReference type="EMBL" id="DS985214">
    <property type="protein sequence ID" value="EEY14370.1"/>
    <property type="molecule type" value="Genomic_DNA"/>
</dbReference>